<sequence length="45" mass="5281">MAGSNKPKSRKKTKIVLFKKFILEENHHFKKLILKLLFTAIQKAL</sequence>
<comment type="caution">
    <text evidence="1">The sequence shown here is derived from an EMBL/GenBank/DDBJ whole genome shotgun (WGS) entry which is preliminary data.</text>
</comment>
<name>J0ZPT9_9HYPH</name>
<dbReference type="Proteomes" id="UP000008952">
    <property type="component" value="Unassembled WGS sequence"/>
</dbReference>
<protein>
    <submittedName>
        <fullName evidence="1">Uncharacterized protein</fullName>
    </submittedName>
</protein>
<evidence type="ECO:0000313" key="1">
    <source>
        <dbReference type="EMBL" id="EJF90618.1"/>
    </source>
</evidence>
<dbReference type="AlphaFoldDB" id="J0ZPT9"/>
<organism evidence="1 2">
    <name type="scientific">Bartonella tamiae Th239</name>
    <dbReference type="NCBI Taxonomy" id="1094558"/>
    <lineage>
        <taxon>Bacteria</taxon>
        <taxon>Pseudomonadati</taxon>
        <taxon>Pseudomonadota</taxon>
        <taxon>Alphaproteobacteria</taxon>
        <taxon>Hyphomicrobiales</taxon>
        <taxon>Bartonellaceae</taxon>
        <taxon>Bartonella</taxon>
    </lineage>
</organism>
<proteinExistence type="predicted"/>
<accession>J0ZPT9</accession>
<keyword evidence="2" id="KW-1185">Reference proteome</keyword>
<gene>
    <name evidence="1" type="ORF">ME5_01019</name>
</gene>
<dbReference type="EMBL" id="AIMB01000007">
    <property type="protein sequence ID" value="EJF90618.1"/>
    <property type="molecule type" value="Genomic_DNA"/>
</dbReference>
<dbReference type="PATRIC" id="fig|1094558.3.peg.1112"/>
<dbReference type="HOGENOM" id="CLU_3196563_0_0_5"/>
<reference evidence="1 2" key="1">
    <citation type="submission" date="2012-03" db="EMBL/GenBank/DDBJ databases">
        <title>The Genome Sequence of Bartonella tamiae Th239.</title>
        <authorList>
            <consortium name="The Broad Institute Genome Sequencing Platform"/>
            <consortium name="The Broad Institute Genome Sequencing Center for Infectious Disease"/>
            <person name="Feldgarden M."/>
            <person name="Kirby J."/>
            <person name="Kosoy M."/>
            <person name="Birtles R."/>
            <person name="Probert W.S."/>
            <person name="Chiaraviglio L."/>
            <person name="Young S.K."/>
            <person name="Zeng Q."/>
            <person name="Gargeya S."/>
            <person name="Fitzgerald M."/>
            <person name="Haas B."/>
            <person name="Abouelleil A."/>
            <person name="Alvarado L."/>
            <person name="Arachchi H.M."/>
            <person name="Berlin A."/>
            <person name="Chapman S.B."/>
            <person name="Gearin G."/>
            <person name="Goldberg J."/>
            <person name="Griggs A."/>
            <person name="Gujja S."/>
            <person name="Hansen M."/>
            <person name="Heiman D."/>
            <person name="Howarth C."/>
            <person name="Larimer J."/>
            <person name="Lui A."/>
            <person name="MacDonald P.J.P."/>
            <person name="McCowen C."/>
            <person name="Montmayeur A."/>
            <person name="Murphy C."/>
            <person name="Neiman D."/>
            <person name="Pearson M."/>
            <person name="Priest M."/>
            <person name="Roberts A."/>
            <person name="Saif S."/>
            <person name="Shea T."/>
            <person name="Sisk P."/>
            <person name="Stolte C."/>
            <person name="Sykes S."/>
            <person name="Wortman J."/>
            <person name="Nusbaum C."/>
            <person name="Birren B."/>
        </authorList>
    </citation>
    <scope>NUCLEOTIDE SEQUENCE [LARGE SCALE GENOMIC DNA]</scope>
    <source>
        <strain evidence="1 2">Th239</strain>
    </source>
</reference>
<evidence type="ECO:0000313" key="2">
    <source>
        <dbReference type="Proteomes" id="UP000008952"/>
    </source>
</evidence>